<accession>A0A174U9S2</accession>
<dbReference type="Pfam" id="PF13166">
    <property type="entry name" value="AAA_13"/>
    <property type="match status" value="1"/>
</dbReference>
<evidence type="ECO:0000313" key="4">
    <source>
        <dbReference type="Proteomes" id="UP000095576"/>
    </source>
</evidence>
<evidence type="ECO:0000259" key="2">
    <source>
        <dbReference type="Pfam" id="PF13166"/>
    </source>
</evidence>
<feature type="domain" description="Protein CR006 P-loop" evidence="2">
    <location>
        <begin position="32"/>
        <end position="773"/>
    </location>
</feature>
<feature type="coiled-coil region" evidence="1">
    <location>
        <begin position="460"/>
        <end position="504"/>
    </location>
</feature>
<organism evidence="3 4">
    <name type="scientific">Bacteroides thetaiotaomicron</name>
    <dbReference type="NCBI Taxonomy" id="818"/>
    <lineage>
        <taxon>Bacteria</taxon>
        <taxon>Pseudomonadati</taxon>
        <taxon>Bacteroidota</taxon>
        <taxon>Bacteroidia</taxon>
        <taxon>Bacteroidales</taxon>
        <taxon>Bacteroidaceae</taxon>
        <taxon>Bacteroides</taxon>
    </lineage>
</organism>
<sequence>MIKKISKIKDFAVFKDFEWDKSVLDKNERPITFGDINIIYGRNYSGKTTLSRIVRSLETKTLSEKYGNGTFQVELESGMTIGQEELESFTQPIRVFNEDFVRDKLLFINSPEDGVKPFAVLGDNAEIEREIQQYQEQLGVSTEGEETNLYLEQKNARIAYTTANETYKREQLSLDKRLSEKATDRKHGIKYLSNIYGDQNYTVLKLKAELDRVSESDRLSEEEVEHLKLSLQEKNKQIPTIYKHKDIDFNQINAFAREVVERPIMTSDKIEALVHNAMANKWVEEGCKLHKKGDTCLFCGGDITGARWKQLERHYDESTRKLSEDIDKTIRMLENDIEEIFRLYTIQEDSYYQCFQVDILALKQNIKQAITRCTTALSSILEQLKKRKDNIHTVIKYDEYTFDVQELDAIYAKIQNLTKQATQYGAKLDKQHKDTQAKLRLSEVARFKEEIAYIVQLQSISKLNASVERKKNKKESIEKQVSDLEKLIKEKERLRQNEEEGAVKVNKILKNYFGHRFIELRAVQDSDGVYFDVYRKDEKAFNLSEGERNLVAFAYFIAKLEDVDTINEQPIIWIDDPISSLDSNHVFFIFSLIDQQIVSCRKGKQVFISTHNLDFLRYLKRLHVDDILIPYISKNGENKERKTRKCWFILERLGDSSTFHIMPTYMKEHVTEFNYLFHQIYKCVQDSESENYELFYSFGNNARKFLEAYLYYKYPDNEKDHLHKKLKRFFSDVNAATTIDRIDNELSHLEGLLERGMSIIDIPEIKRCAQFILDAIMTKDPEQYESFKASIGE</sequence>
<dbReference type="PANTHER" id="PTHR32182">
    <property type="entry name" value="DNA REPLICATION AND REPAIR PROTEIN RECF"/>
    <property type="match status" value="1"/>
</dbReference>
<dbReference type="Proteomes" id="UP000095576">
    <property type="component" value="Unassembled WGS sequence"/>
</dbReference>
<dbReference type="Gene3D" id="3.40.50.300">
    <property type="entry name" value="P-loop containing nucleotide triphosphate hydrolases"/>
    <property type="match status" value="1"/>
</dbReference>
<dbReference type="GO" id="GO:0000731">
    <property type="term" value="P:DNA synthesis involved in DNA repair"/>
    <property type="evidence" value="ECO:0007669"/>
    <property type="project" value="TreeGrafter"/>
</dbReference>
<keyword evidence="3" id="KW-0547">Nucleotide-binding</keyword>
<dbReference type="InterPro" id="IPR026866">
    <property type="entry name" value="CR006_AAA"/>
</dbReference>
<keyword evidence="3" id="KW-0067">ATP-binding</keyword>
<keyword evidence="1" id="KW-0175">Coiled coil</keyword>
<dbReference type="AlphaFoldDB" id="A0A174U9S2"/>
<dbReference type="SUPFAM" id="SSF52540">
    <property type="entry name" value="P-loop containing nucleoside triphosphate hydrolases"/>
    <property type="match status" value="1"/>
</dbReference>
<protein>
    <submittedName>
        <fullName evidence="3">Hemin importer ATP-binding subunit</fullName>
    </submittedName>
</protein>
<evidence type="ECO:0000256" key="1">
    <source>
        <dbReference type="SAM" id="Coils"/>
    </source>
</evidence>
<dbReference type="GO" id="GO:0005524">
    <property type="term" value="F:ATP binding"/>
    <property type="evidence" value="ECO:0007669"/>
    <property type="project" value="UniProtKB-KW"/>
</dbReference>
<dbReference type="InterPro" id="IPR027417">
    <property type="entry name" value="P-loop_NTPase"/>
</dbReference>
<dbReference type="PANTHER" id="PTHR32182:SF22">
    <property type="entry name" value="ATP-DEPENDENT ENDONUCLEASE, OLD FAMILY-RELATED"/>
    <property type="match status" value="1"/>
</dbReference>
<evidence type="ECO:0000313" key="3">
    <source>
        <dbReference type="EMBL" id="CUQ18106.1"/>
    </source>
</evidence>
<reference evidence="3 4" key="1">
    <citation type="submission" date="2015-09" db="EMBL/GenBank/DDBJ databases">
        <authorList>
            <consortium name="Pathogen Informatics"/>
        </authorList>
    </citation>
    <scope>NUCLEOTIDE SEQUENCE [LARGE SCALE GENOMIC DNA]</scope>
    <source>
        <strain evidence="3 4">2789STDY5834899</strain>
    </source>
</reference>
<name>A0A174U9S2_BACT4</name>
<dbReference type="GO" id="GO:0006302">
    <property type="term" value="P:double-strand break repair"/>
    <property type="evidence" value="ECO:0007669"/>
    <property type="project" value="TreeGrafter"/>
</dbReference>
<proteinExistence type="predicted"/>
<dbReference type="RefSeq" id="WP_055301134.1">
    <property type="nucleotide sequence ID" value="NZ_CAXSVM010000014.1"/>
</dbReference>
<dbReference type="CDD" id="cd00267">
    <property type="entry name" value="ABC_ATPase"/>
    <property type="match status" value="1"/>
</dbReference>
<dbReference type="EMBL" id="CZAP01000028">
    <property type="protein sequence ID" value="CUQ18106.1"/>
    <property type="molecule type" value="Genomic_DNA"/>
</dbReference>
<gene>
    <name evidence="3" type="ORF">ERS852511_04659</name>
</gene>